<dbReference type="GO" id="GO:0003677">
    <property type="term" value="F:DNA binding"/>
    <property type="evidence" value="ECO:0007669"/>
    <property type="project" value="UniProtKB-KW"/>
</dbReference>
<dbReference type="Gene3D" id="3.40.190.10">
    <property type="entry name" value="Periplasmic binding protein-like II"/>
    <property type="match status" value="2"/>
</dbReference>
<dbReference type="PRINTS" id="PR00039">
    <property type="entry name" value="HTHLYSR"/>
</dbReference>
<evidence type="ECO:0000256" key="1">
    <source>
        <dbReference type="ARBA" id="ARBA00009437"/>
    </source>
</evidence>
<dbReference type="PROSITE" id="PS50931">
    <property type="entry name" value="HTH_LYSR"/>
    <property type="match status" value="1"/>
</dbReference>
<evidence type="ECO:0000259" key="5">
    <source>
        <dbReference type="PROSITE" id="PS50931"/>
    </source>
</evidence>
<dbReference type="GO" id="GO:0005829">
    <property type="term" value="C:cytosol"/>
    <property type="evidence" value="ECO:0007669"/>
    <property type="project" value="TreeGrafter"/>
</dbReference>
<keyword evidence="4" id="KW-0804">Transcription</keyword>
<dbReference type="PANTHER" id="PTHR30419">
    <property type="entry name" value="HTH-TYPE TRANSCRIPTIONAL REGULATOR YBHD"/>
    <property type="match status" value="1"/>
</dbReference>
<dbReference type="Gene3D" id="1.10.10.10">
    <property type="entry name" value="Winged helix-like DNA-binding domain superfamily/Winged helix DNA-binding domain"/>
    <property type="match status" value="1"/>
</dbReference>
<keyword evidence="7" id="KW-1185">Reference proteome</keyword>
<dbReference type="Pfam" id="PF03466">
    <property type="entry name" value="LysR_substrate"/>
    <property type="match status" value="1"/>
</dbReference>
<evidence type="ECO:0000313" key="6">
    <source>
        <dbReference type="EMBL" id="MBR7837794.1"/>
    </source>
</evidence>
<name>A0A941IRW3_9ACTN</name>
<comment type="similarity">
    <text evidence="1">Belongs to the LysR transcriptional regulatory family.</text>
</comment>
<evidence type="ECO:0000256" key="4">
    <source>
        <dbReference type="ARBA" id="ARBA00023163"/>
    </source>
</evidence>
<dbReference type="AlphaFoldDB" id="A0A941IRW3"/>
<dbReference type="InterPro" id="IPR050950">
    <property type="entry name" value="HTH-type_LysR_regulators"/>
</dbReference>
<protein>
    <submittedName>
        <fullName evidence="6">LysR family transcriptional regulator</fullName>
    </submittedName>
</protein>
<dbReference type="SUPFAM" id="SSF46785">
    <property type="entry name" value="Winged helix' DNA-binding domain"/>
    <property type="match status" value="1"/>
</dbReference>
<evidence type="ECO:0000313" key="7">
    <source>
        <dbReference type="Proteomes" id="UP000675781"/>
    </source>
</evidence>
<organism evidence="6 7">
    <name type="scientific">Actinospica durhamensis</name>
    <dbReference type="NCBI Taxonomy" id="1508375"/>
    <lineage>
        <taxon>Bacteria</taxon>
        <taxon>Bacillati</taxon>
        <taxon>Actinomycetota</taxon>
        <taxon>Actinomycetes</taxon>
        <taxon>Catenulisporales</taxon>
        <taxon>Actinospicaceae</taxon>
        <taxon>Actinospica</taxon>
    </lineage>
</organism>
<dbReference type="RefSeq" id="WP_212532260.1">
    <property type="nucleotide sequence ID" value="NZ_JAGSOG010000231.1"/>
</dbReference>
<dbReference type="InterPro" id="IPR036390">
    <property type="entry name" value="WH_DNA-bd_sf"/>
</dbReference>
<dbReference type="InterPro" id="IPR000847">
    <property type="entry name" value="LysR_HTH_N"/>
</dbReference>
<dbReference type="PANTHER" id="PTHR30419:SF8">
    <property type="entry name" value="NITROGEN ASSIMILATION TRANSCRIPTIONAL ACTIVATOR-RELATED"/>
    <property type="match status" value="1"/>
</dbReference>
<evidence type="ECO:0000256" key="2">
    <source>
        <dbReference type="ARBA" id="ARBA00023015"/>
    </source>
</evidence>
<sequence length="298" mass="31697">MLVFAEVARFGSLAGAAQALGWTQPAVAQHVRRLERDTGCTLVVRTSRGVTLTEAGHSLAAHAEAITARLRAARADLSALTDLRAGRVRLSAFPSACATFVPAAIALLWERAPGLDVRLTEAEPDEARRLLAAGDADLAVTFDYDNVPDASTQTARIKLFDDTMLLVVPPAHRLAARSDIDLAAATDQRWIAGCPRCRAHLTAAAAGCGFLPDIRHSTDDYVVTQTLVAAGLGIALLPALALEAARDPRVETVELHRHTPRRVSLTSPPDIPPSPATRALTSALVEITAPRRMRTLPG</sequence>
<comment type="caution">
    <text evidence="6">The sequence shown here is derived from an EMBL/GenBank/DDBJ whole genome shotgun (WGS) entry which is preliminary data.</text>
</comment>
<feature type="domain" description="HTH lysR-type" evidence="5">
    <location>
        <begin position="1"/>
        <end position="53"/>
    </location>
</feature>
<keyword evidence="2" id="KW-0805">Transcription regulation</keyword>
<dbReference type="InterPro" id="IPR036388">
    <property type="entry name" value="WH-like_DNA-bd_sf"/>
</dbReference>
<dbReference type="InterPro" id="IPR005119">
    <property type="entry name" value="LysR_subst-bd"/>
</dbReference>
<keyword evidence="3" id="KW-0238">DNA-binding</keyword>
<proteinExistence type="inferred from homology"/>
<reference evidence="6" key="1">
    <citation type="submission" date="2021-04" db="EMBL/GenBank/DDBJ databases">
        <title>Genome based classification of Actinospica acidithermotolerans sp. nov., an actinobacterium isolated from an Indonesian hot spring.</title>
        <authorList>
            <person name="Kusuma A.B."/>
            <person name="Putra K.E."/>
            <person name="Nafisah S."/>
            <person name="Loh J."/>
            <person name="Nouioui I."/>
            <person name="Goodfellow M."/>
        </authorList>
    </citation>
    <scope>NUCLEOTIDE SEQUENCE</scope>
    <source>
        <strain evidence="6">CSCA 57</strain>
    </source>
</reference>
<dbReference type="SUPFAM" id="SSF53850">
    <property type="entry name" value="Periplasmic binding protein-like II"/>
    <property type="match status" value="1"/>
</dbReference>
<gene>
    <name evidence="6" type="ORF">KDL01_31255</name>
</gene>
<dbReference type="Pfam" id="PF00126">
    <property type="entry name" value="HTH_1"/>
    <property type="match status" value="1"/>
</dbReference>
<dbReference type="Proteomes" id="UP000675781">
    <property type="component" value="Unassembled WGS sequence"/>
</dbReference>
<evidence type="ECO:0000256" key="3">
    <source>
        <dbReference type="ARBA" id="ARBA00023125"/>
    </source>
</evidence>
<accession>A0A941IRW3</accession>
<dbReference type="GO" id="GO:0003700">
    <property type="term" value="F:DNA-binding transcription factor activity"/>
    <property type="evidence" value="ECO:0007669"/>
    <property type="project" value="InterPro"/>
</dbReference>
<dbReference type="EMBL" id="JAGSOG010000231">
    <property type="protein sequence ID" value="MBR7837794.1"/>
    <property type="molecule type" value="Genomic_DNA"/>
</dbReference>